<dbReference type="Proteomes" id="UP000492821">
    <property type="component" value="Unassembled WGS sequence"/>
</dbReference>
<reference evidence="1" key="1">
    <citation type="journal article" date="2013" name="Genetics">
        <title>The draft genome and transcriptome of Panagrellus redivivus are shaped by the harsh demands of a free-living lifestyle.</title>
        <authorList>
            <person name="Srinivasan J."/>
            <person name="Dillman A.R."/>
            <person name="Macchietto M.G."/>
            <person name="Heikkinen L."/>
            <person name="Lakso M."/>
            <person name="Fracchia K.M."/>
            <person name="Antoshechkin I."/>
            <person name="Mortazavi A."/>
            <person name="Wong G."/>
            <person name="Sternberg P.W."/>
        </authorList>
    </citation>
    <scope>NUCLEOTIDE SEQUENCE [LARGE SCALE GENOMIC DNA]</scope>
    <source>
        <strain evidence="1">MT8872</strain>
    </source>
</reference>
<sequence>PDHVAAFLADAELSHIYQTIVKAYAAIMGLMHVIPVKVDQNAPSSSTTPAASAAAASISPAKTSFVLNAIKDHMIELGNVPVHGRRHAEKGHAAIFTVPDATVRILSNAKSAFGSGFSITTLRDTPEAAFAYIFTPHFPITNHSDAVLLARITLVTILLIDLTYHASAPNRSSSILTRAQLWLCTLLTLIDLERNPTSLPQPRHVVA</sequence>
<accession>A0A7E4VUH4</accession>
<name>A0A7E4VUH4_PANRE</name>
<dbReference type="AlphaFoldDB" id="A0A7E4VUH4"/>
<dbReference type="WBParaSite" id="Pan_g341.t1">
    <property type="protein sequence ID" value="Pan_g341.t1"/>
    <property type="gene ID" value="Pan_g341"/>
</dbReference>
<reference evidence="2" key="2">
    <citation type="submission" date="2020-10" db="UniProtKB">
        <authorList>
            <consortium name="WormBaseParasite"/>
        </authorList>
    </citation>
    <scope>IDENTIFICATION</scope>
</reference>
<evidence type="ECO:0000313" key="2">
    <source>
        <dbReference type="WBParaSite" id="Pan_g341.t1"/>
    </source>
</evidence>
<evidence type="ECO:0000313" key="1">
    <source>
        <dbReference type="Proteomes" id="UP000492821"/>
    </source>
</evidence>
<protein>
    <submittedName>
        <fullName evidence="2">DUF4145 domain-containing protein</fullName>
    </submittedName>
</protein>
<organism evidence="1 2">
    <name type="scientific">Panagrellus redivivus</name>
    <name type="common">Microworm</name>
    <dbReference type="NCBI Taxonomy" id="6233"/>
    <lineage>
        <taxon>Eukaryota</taxon>
        <taxon>Metazoa</taxon>
        <taxon>Ecdysozoa</taxon>
        <taxon>Nematoda</taxon>
        <taxon>Chromadorea</taxon>
        <taxon>Rhabditida</taxon>
        <taxon>Tylenchina</taxon>
        <taxon>Panagrolaimomorpha</taxon>
        <taxon>Panagrolaimoidea</taxon>
        <taxon>Panagrolaimidae</taxon>
        <taxon>Panagrellus</taxon>
    </lineage>
</organism>
<keyword evidence="1" id="KW-1185">Reference proteome</keyword>
<proteinExistence type="predicted"/>